<accession>A0ABV2B2U9</accession>
<evidence type="ECO:0000313" key="2">
    <source>
        <dbReference type="Proteomes" id="UP001460888"/>
    </source>
</evidence>
<reference evidence="1 2" key="1">
    <citation type="submission" date="2013-03" db="EMBL/GenBank/DDBJ databases">
        <title>Salinisphaera dokdonensis CL-ES53 Genome Sequencing.</title>
        <authorList>
            <person name="Li C."/>
            <person name="Lai Q."/>
            <person name="Shao Z."/>
        </authorList>
    </citation>
    <scope>NUCLEOTIDE SEQUENCE [LARGE SCALE GENOMIC DNA]</scope>
    <source>
        <strain evidence="1 2">CL-ES53</strain>
    </source>
</reference>
<organism evidence="1 2">
    <name type="scientific">Salinisphaera dokdonensis CL-ES53</name>
    <dbReference type="NCBI Taxonomy" id="1304272"/>
    <lineage>
        <taxon>Bacteria</taxon>
        <taxon>Pseudomonadati</taxon>
        <taxon>Pseudomonadota</taxon>
        <taxon>Gammaproteobacteria</taxon>
        <taxon>Salinisphaerales</taxon>
        <taxon>Salinisphaeraceae</taxon>
        <taxon>Salinisphaera</taxon>
    </lineage>
</organism>
<proteinExistence type="predicted"/>
<dbReference type="Proteomes" id="UP001460888">
    <property type="component" value="Unassembled WGS sequence"/>
</dbReference>
<sequence length="76" mass="8483">MLLEVFMETDDEVLAGLLEDALAAMLRSRTNLRRTSIRNAPDIDVAALSHHCSQRIFGRITSTSLVIPQNSVDWLS</sequence>
<keyword evidence="2" id="KW-1185">Reference proteome</keyword>
<gene>
    <name evidence="1" type="ORF">SADO_13123</name>
</gene>
<protein>
    <submittedName>
        <fullName evidence="1">Uncharacterized protein</fullName>
    </submittedName>
</protein>
<dbReference type="EMBL" id="APND01000004">
    <property type="protein sequence ID" value="MES1930198.1"/>
    <property type="molecule type" value="Genomic_DNA"/>
</dbReference>
<comment type="caution">
    <text evidence="1">The sequence shown here is derived from an EMBL/GenBank/DDBJ whole genome shotgun (WGS) entry which is preliminary data.</text>
</comment>
<evidence type="ECO:0000313" key="1">
    <source>
        <dbReference type="EMBL" id="MES1930198.1"/>
    </source>
</evidence>
<name>A0ABV2B2U9_9GAMM</name>